<dbReference type="InterPro" id="IPR006901">
    <property type="entry name" value="TrmK"/>
</dbReference>
<dbReference type="AlphaFoldDB" id="A0A1L8RJ65"/>
<dbReference type="GO" id="GO:0160105">
    <property type="term" value="F:tRNA (adenine(22)-N1)-methyltransferase activity"/>
    <property type="evidence" value="ECO:0007669"/>
    <property type="project" value="InterPro"/>
</dbReference>
<dbReference type="InterPro" id="IPR029063">
    <property type="entry name" value="SAM-dependent_MTases_sf"/>
</dbReference>
<accession>A0A1L8RJ65</accession>
<dbReference type="PIRSF" id="PIRSF018637">
    <property type="entry name" value="TrmK"/>
    <property type="match status" value="1"/>
</dbReference>
<comment type="caution">
    <text evidence="1">The sequence shown here is derived from an EMBL/GenBank/DDBJ whole genome shotgun (WGS) entry which is preliminary data.</text>
</comment>
<dbReference type="RefSeq" id="WP_067391220.1">
    <property type="nucleotide sequence ID" value="NZ_JXKH01000001.1"/>
</dbReference>
<proteinExistence type="predicted"/>
<dbReference type="SUPFAM" id="SSF53335">
    <property type="entry name" value="S-adenosyl-L-methionine-dependent methyltransferases"/>
    <property type="match status" value="1"/>
</dbReference>
<sequence length="235" mass="26349">MNETQLSKRLEIVGAQVPAGSRLADIGSDHAYLPIALMLAGKISHAIAGEVVQGPFQSAQNQVAKNNLSEKIEVRLADGLEAITLADEIDAITIAGMGGSLIRDILENGRQKGRLSGKEYLILQPNIGERNVREWLADHSYQIDFETVLAEKGKIYEVIAAEKSDMPVTYTEEELMFGPLLVQNPTSVFQQKWQRELHQREQVWTQLQTAKTPPSEKLTQIRREIEKIREVLQHD</sequence>
<dbReference type="Pfam" id="PF04816">
    <property type="entry name" value="TrmK"/>
    <property type="match status" value="1"/>
</dbReference>
<evidence type="ECO:0000313" key="2">
    <source>
        <dbReference type="Proteomes" id="UP000181884"/>
    </source>
</evidence>
<gene>
    <name evidence="1" type="ORF">RU97_GL000030</name>
</gene>
<dbReference type="STRING" id="214095.RU97_GL000030"/>
<name>A0A1L8RJ65_9ENTE</name>
<dbReference type="EMBL" id="JXKH01000001">
    <property type="protein sequence ID" value="OJG19797.1"/>
    <property type="molecule type" value="Genomic_DNA"/>
</dbReference>
<protein>
    <recommendedName>
        <fullName evidence="3">SAM-dependent methyltransferase</fullName>
    </recommendedName>
</protein>
<dbReference type="Gene3D" id="3.40.50.150">
    <property type="entry name" value="Vaccinia Virus protein VP39"/>
    <property type="match status" value="1"/>
</dbReference>
<reference evidence="1 2" key="1">
    <citation type="submission" date="2014-12" db="EMBL/GenBank/DDBJ databases">
        <title>Draft genome sequences of 29 type strains of Enterococci.</title>
        <authorList>
            <person name="Zhong Z."/>
            <person name="Sun Z."/>
            <person name="Liu W."/>
            <person name="Zhang W."/>
            <person name="Zhang H."/>
        </authorList>
    </citation>
    <scope>NUCLEOTIDE SEQUENCE [LARGE SCALE GENOMIC DNA]</scope>
    <source>
        <strain evidence="1 2">DSM 17029</strain>
    </source>
</reference>
<dbReference type="Proteomes" id="UP000181884">
    <property type="component" value="Unassembled WGS sequence"/>
</dbReference>
<dbReference type="Gene3D" id="1.10.287.1890">
    <property type="match status" value="1"/>
</dbReference>
<dbReference type="PANTHER" id="PTHR38451:SF1">
    <property type="entry name" value="TRNA (ADENINE(22)-N(1))-METHYLTRANSFERASE"/>
    <property type="match status" value="1"/>
</dbReference>
<evidence type="ECO:0000313" key="1">
    <source>
        <dbReference type="EMBL" id="OJG19797.1"/>
    </source>
</evidence>
<keyword evidence="2" id="KW-1185">Reference proteome</keyword>
<organism evidence="1 2">
    <name type="scientific">Enterococcus canis</name>
    <dbReference type="NCBI Taxonomy" id="214095"/>
    <lineage>
        <taxon>Bacteria</taxon>
        <taxon>Bacillati</taxon>
        <taxon>Bacillota</taxon>
        <taxon>Bacilli</taxon>
        <taxon>Lactobacillales</taxon>
        <taxon>Enterococcaceae</taxon>
        <taxon>Enterococcus</taxon>
    </lineage>
</organism>
<dbReference type="PANTHER" id="PTHR38451">
    <property type="entry name" value="TRNA (ADENINE(22)-N(1))-METHYLTRANSFERASE"/>
    <property type="match status" value="1"/>
</dbReference>
<evidence type="ECO:0008006" key="3">
    <source>
        <dbReference type="Google" id="ProtNLM"/>
    </source>
</evidence>